<comment type="caution">
    <text evidence="1">The sequence shown here is derived from an EMBL/GenBank/DDBJ whole genome shotgun (WGS) entry which is preliminary data.</text>
</comment>
<gene>
    <name evidence="1" type="ORF">PAECIP111891_05191</name>
</gene>
<evidence type="ECO:0000313" key="2">
    <source>
        <dbReference type="Proteomes" id="UP000838821"/>
    </source>
</evidence>
<keyword evidence="2" id="KW-1185">Reference proteome</keyword>
<protein>
    <submittedName>
        <fullName evidence="1">Uncharacterized protein</fullName>
    </submittedName>
</protein>
<reference evidence="1" key="1">
    <citation type="submission" date="2022-01" db="EMBL/GenBank/DDBJ databases">
        <authorList>
            <person name="Criscuolo A."/>
        </authorList>
    </citation>
    <scope>NUCLEOTIDE SEQUENCE</scope>
    <source>
        <strain evidence="1">CIP111891</strain>
    </source>
</reference>
<organism evidence="1 2">
    <name type="scientific">Paenibacillus allorhizoplanae</name>
    <dbReference type="NCBI Taxonomy" id="2905648"/>
    <lineage>
        <taxon>Bacteria</taxon>
        <taxon>Bacillati</taxon>
        <taxon>Bacillota</taxon>
        <taxon>Bacilli</taxon>
        <taxon>Bacillales</taxon>
        <taxon>Paenibacillaceae</taxon>
        <taxon>Paenibacillus</taxon>
    </lineage>
</organism>
<evidence type="ECO:0000313" key="1">
    <source>
        <dbReference type="EMBL" id="CAH1221467.1"/>
    </source>
</evidence>
<sequence>MILQNYNSKLNPHYCLLFEKRQPIHLDWLPLQVVIKLEVSLLEYYRRTSSFIATLKSNYTFNYRC</sequence>
<proteinExistence type="predicted"/>
<accession>A0ABM9CRT0</accession>
<dbReference type="Proteomes" id="UP000838821">
    <property type="component" value="Unassembled WGS sequence"/>
</dbReference>
<name>A0ABM9CRT0_9BACL</name>
<dbReference type="EMBL" id="CAKMMW010000020">
    <property type="protein sequence ID" value="CAH1221467.1"/>
    <property type="molecule type" value="Genomic_DNA"/>
</dbReference>